<dbReference type="InterPro" id="IPR010982">
    <property type="entry name" value="Lambda_DNA-bd_dom_sf"/>
</dbReference>
<dbReference type="Proteomes" id="UP001211987">
    <property type="component" value="Unassembled WGS sequence"/>
</dbReference>
<gene>
    <name evidence="3" type="ORF">CRLFYP8_00540</name>
    <name evidence="2" type="ORF">PM738_15835</name>
</gene>
<dbReference type="AlphaFoldDB" id="A0A6N2XTP2"/>
<feature type="domain" description="HTH cro/C1-type" evidence="1">
    <location>
        <begin position="14"/>
        <end position="69"/>
    </location>
</feature>
<dbReference type="EMBL" id="JAQLKE010000035">
    <property type="protein sequence ID" value="MDB7085276.1"/>
    <property type="molecule type" value="Genomic_DNA"/>
</dbReference>
<dbReference type="EMBL" id="CACRTL010000003">
    <property type="protein sequence ID" value="VYT57851.1"/>
    <property type="molecule type" value="Genomic_DNA"/>
</dbReference>
<reference evidence="2" key="2">
    <citation type="submission" date="2023-01" db="EMBL/GenBank/DDBJ databases">
        <title>Human gut microbiome strain richness.</title>
        <authorList>
            <person name="Chen-Liaw A."/>
        </authorList>
    </citation>
    <scope>NUCLEOTIDE SEQUENCE</scope>
    <source>
        <strain evidence="2">1001217st2_G6_1001217B_191108</strain>
    </source>
</reference>
<dbReference type="InterPro" id="IPR001387">
    <property type="entry name" value="Cro/C1-type_HTH"/>
</dbReference>
<dbReference type="Gene3D" id="1.10.260.40">
    <property type="entry name" value="lambda repressor-like DNA-binding domains"/>
    <property type="match status" value="1"/>
</dbReference>
<evidence type="ECO:0000313" key="2">
    <source>
        <dbReference type="EMBL" id="MDB7085276.1"/>
    </source>
</evidence>
<protein>
    <submittedName>
        <fullName evidence="2">Helix-turn-helix transcriptional regulator</fullName>
    </submittedName>
</protein>
<accession>A0A6N2XTP2</accession>
<evidence type="ECO:0000259" key="1">
    <source>
        <dbReference type="PROSITE" id="PS50943"/>
    </source>
</evidence>
<dbReference type="PROSITE" id="PS50943">
    <property type="entry name" value="HTH_CROC1"/>
    <property type="match status" value="1"/>
</dbReference>
<dbReference type="CDD" id="cd00093">
    <property type="entry name" value="HTH_XRE"/>
    <property type="match status" value="1"/>
</dbReference>
<sequence>MGMVKLNEEYLEKVKKHRKELHITQLQISKKLGWSLSRYQRFESGFYKEIEDDAPKKIKEEFGIDYSLLQENFASAVKKTIRFPQDLHDKIVFFQHEFECDSFSEAIIFCLRDYTTNTELARTKYEMKDFFEELILQTYAKTLKEARYESSKYKHLLKYLEEKYGFESEYEQQLLNEIDNKKNHARY</sequence>
<evidence type="ECO:0000313" key="3">
    <source>
        <dbReference type="EMBL" id="VYT57851.1"/>
    </source>
</evidence>
<dbReference type="SMART" id="SM00530">
    <property type="entry name" value="HTH_XRE"/>
    <property type="match status" value="1"/>
</dbReference>
<name>A0A6N2XTP2_9FIRM</name>
<proteinExistence type="predicted"/>
<organism evidence="3">
    <name type="scientific">Thomasclavelia ramosa</name>
    <dbReference type="NCBI Taxonomy" id="1547"/>
    <lineage>
        <taxon>Bacteria</taxon>
        <taxon>Bacillati</taxon>
        <taxon>Bacillota</taxon>
        <taxon>Erysipelotrichia</taxon>
        <taxon>Erysipelotrichales</taxon>
        <taxon>Coprobacillaceae</taxon>
        <taxon>Thomasclavelia</taxon>
    </lineage>
</organism>
<dbReference type="RefSeq" id="WP_008792811.1">
    <property type="nucleotide sequence ID" value="NZ_AP031443.1"/>
</dbReference>
<reference evidence="3" key="1">
    <citation type="submission" date="2019-11" db="EMBL/GenBank/DDBJ databases">
        <authorList>
            <person name="Feng L."/>
        </authorList>
    </citation>
    <scope>NUCLEOTIDE SEQUENCE</scope>
    <source>
        <strain evidence="3">CramosumLFYP8</strain>
    </source>
</reference>
<dbReference type="Pfam" id="PF01381">
    <property type="entry name" value="HTH_3"/>
    <property type="match status" value="1"/>
</dbReference>
<dbReference type="SUPFAM" id="SSF47413">
    <property type="entry name" value="lambda repressor-like DNA-binding domains"/>
    <property type="match status" value="1"/>
</dbReference>
<dbReference type="GO" id="GO:0003677">
    <property type="term" value="F:DNA binding"/>
    <property type="evidence" value="ECO:0007669"/>
    <property type="project" value="InterPro"/>
</dbReference>